<keyword evidence="1" id="KW-0732">Signal</keyword>
<feature type="signal peptide" evidence="1">
    <location>
        <begin position="1"/>
        <end position="18"/>
    </location>
</feature>
<accession>A0A224YCE6</accession>
<proteinExistence type="predicted"/>
<dbReference type="AlphaFoldDB" id="A0A224YCE6"/>
<dbReference type="Pfam" id="PF02098">
    <property type="entry name" value="His_binding"/>
    <property type="match status" value="1"/>
</dbReference>
<organism evidence="2">
    <name type="scientific">Rhipicephalus zambeziensis</name>
    <dbReference type="NCBI Taxonomy" id="60191"/>
    <lineage>
        <taxon>Eukaryota</taxon>
        <taxon>Metazoa</taxon>
        <taxon>Ecdysozoa</taxon>
        <taxon>Arthropoda</taxon>
        <taxon>Chelicerata</taxon>
        <taxon>Arachnida</taxon>
        <taxon>Acari</taxon>
        <taxon>Parasitiformes</taxon>
        <taxon>Ixodida</taxon>
        <taxon>Ixodoidea</taxon>
        <taxon>Ixodidae</taxon>
        <taxon>Rhipicephalinae</taxon>
        <taxon>Rhipicephalus</taxon>
        <taxon>Rhipicephalus</taxon>
    </lineage>
</organism>
<reference evidence="2" key="1">
    <citation type="journal article" date="2017" name="Parasit. Vectors">
        <title>Sialotranscriptomics of Rhipicephalus zambeziensis reveals intricate expression profiles of secretory proteins and suggests tight temporal transcriptional regulation during blood-feeding.</title>
        <authorList>
            <person name="de Castro M.H."/>
            <person name="de Klerk D."/>
            <person name="Pienaar R."/>
            <person name="Rees D.J.G."/>
            <person name="Mans B.J."/>
        </authorList>
    </citation>
    <scope>NUCLEOTIDE SEQUENCE</scope>
    <source>
        <tissue evidence="2">Salivary glands</tissue>
    </source>
</reference>
<sequence length="218" mass="25045">MMATLPALILSVLAVAEAYVNVSELIDNQFLNPYQDPSRFIANKSDIYLLRASVLAGTASTISQTPLPCVRSRYWSNRTRRAERSFDVYSKTNESDYESINISLTVQKEPWKTILHVDPNGKNMSVIDVPYMNTSTFSAHLNRTFLVLYSDVNCLILADQMRRGNRSLSRLYCSMWLTENRIRRPPKCCQFIFELLCAYYVDSVTFFEESCLNNRTTA</sequence>
<name>A0A224YCE6_9ACAR</name>
<feature type="chain" id="PRO_5013188985" evidence="1">
    <location>
        <begin position="19"/>
        <end position="218"/>
    </location>
</feature>
<dbReference type="EMBL" id="GFPF01004240">
    <property type="protein sequence ID" value="MAA15386.1"/>
    <property type="molecule type" value="Transcribed_RNA"/>
</dbReference>
<dbReference type="InterPro" id="IPR012674">
    <property type="entry name" value="Calycin"/>
</dbReference>
<dbReference type="GO" id="GO:0043176">
    <property type="term" value="F:amine binding"/>
    <property type="evidence" value="ECO:0007669"/>
    <property type="project" value="InterPro"/>
</dbReference>
<dbReference type="Gene3D" id="2.40.128.20">
    <property type="match status" value="1"/>
</dbReference>
<dbReference type="InterPro" id="IPR002970">
    <property type="entry name" value="Tick_his-bd"/>
</dbReference>
<dbReference type="SUPFAM" id="SSF50814">
    <property type="entry name" value="Lipocalins"/>
    <property type="match status" value="1"/>
</dbReference>
<protein>
    <submittedName>
        <fullName evidence="2">Lipocalin</fullName>
    </submittedName>
</protein>
<evidence type="ECO:0000256" key="1">
    <source>
        <dbReference type="SAM" id="SignalP"/>
    </source>
</evidence>
<dbReference type="GO" id="GO:0030682">
    <property type="term" value="P:symbiont-mediated perturbation of host defenses"/>
    <property type="evidence" value="ECO:0007669"/>
    <property type="project" value="InterPro"/>
</dbReference>
<evidence type="ECO:0000313" key="2">
    <source>
        <dbReference type="EMBL" id="MAA15386.1"/>
    </source>
</evidence>